<feature type="coiled-coil region" evidence="1">
    <location>
        <begin position="22"/>
        <end position="49"/>
    </location>
</feature>
<keyword evidence="1" id="KW-0175">Coiled coil</keyword>
<evidence type="ECO:0000313" key="4">
    <source>
        <dbReference type="WBParaSite" id="SBAD_0001248401-mRNA-1"/>
    </source>
</evidence>
<reference evidence="2 3" key="2">
    <citation type="submission" date="2018-11" db="EMBL/GenBank/DDBJ databases">
        <authorList>
            <consortium name="Pathogen Informatics"/>
        </authorList>
    </citation>
    <scope>NUCLEOTIDE SEQUENCE [LARGE SCALE GENOMIC DNA]</scope>
</reference>
<proteinExistence type="predicted"/>
<name>A0A183J882_9BILA</name>
<evidence type="ECO:0000313" key="2">
    <source>
        <dbReference type="EMBL" id="VDP45258.1"/>
    </source>
</evidence>
<gene>
    <name evidence="2" type="ORF">SBAD_LOCUS12079</name>
</gene>
<dbReference type="WBParaSite" id="SBAD_0001248401-mRNA-1">
    <property type="protein sequence ID" value="SBAD_0001248401-mRNA-1"/>
    <property type="gene ID" value="SBAD_0001248401"/>
</dbReference>
<dbReference type="EMBL" id="UZAM01016932">
    <property type="protein sequence ID" value="VDP45258.1"/>
    <property type="molecule type" value="Genomic_DNA"/>
</dbReference>
<evidence type="ECO:0000256" key="1">
    <source>
        <dbReference type="SAM" id="Coils"/>
    </source>
</evidence>
<keyword evidence="3" id="KW-1185">Reference proteome</keyword>
<dbReference type="OrthoDB" id="10011303at2759"/>
<dbReference type="Gene3D" id="2.60.120.200">
    <property type="match status" value="1"/>
</dbReference>
<sequence length="230" mass="26876">MVRARDSLSEVRKQAMRNDQHVNDLNYQLSFLKEKIKEVREKASKVKLSVKSDEAGCLRSYLSPAAPSVSNELHIAYRPLDGVPDSLLFITQTDKTRTRMSEYLAVELRNRQIIFLWNIGDGDQMVTNLKQIRSVARKDRNSWYLIDVKSVYSDMHIKIAREYEGLCIRHFGQRILHFLMEGIIFSFQIEHIDLSPRLPANDFVYEVGFYQRRALTLHFRVSNNVELVLI</sequence>
<evidence type="ECO:0000313" key="3">
    <source>
        <dbReference type="Proteomes" id="UP000270296"/>
    </source>
</evidence>
<accession>A0A183J882</accession>
<protein>
    <submittedName>
        <fullName evidence="4">LAM_G_DOMAIN domain-containing protein</fullName>
    </submittedName>
</protein>
<dbReference type="Proteomes" id="UP000270296">
    <property type="component" value="Unassembled WGS sequence"/>
</dbReference>
<reference evidence="4" key="1">
    <citation type="submission" date="2016-06" db="UniProtKB">
        <authorList>
            <consortium name="WormBaseParasite"/>
        </authorList>
    </citation>
    <scope>IDENTIFICATION</scope>
</reference>
<dbReference type="AlphaFoldDB" id="A0A183J882"/>
<organism evidence="4">
    <name type="scientific">Soboliphyme baturini</name>
    <dbReference type="NCBI Taxonomy" id="241478"/>
    <lineage>
        <taxon>Eukaryota</taxon>
        <taxon>Metazoa</taxon>
        <taxon>Ecdysozoa</taxon>
        <taxon>Nematoda</taxon>
        <taxon>Enoplea</taxon>
        <taxon>Dorylaimia</taxon>
        <taxon>Dioctophymatida</taxon>
        <taxon>Dioctophymatoidea</taxon>
        <taxon>Soboliphymatidae</taxon>
        <taxon>Soboliphyme</taxon>
    </lineage>
</organism>